<organism evidence="2">
    <name type="scientific">Culex pipiens</name>
    <name type="common">House mosquito</name>
    <dbReference type="NCBI Taxonomy" id="7175"/>
    <lineage>
        <taxon>Eukaryota</taxon>
        <taxon>Metazoa</taxon>
        <taxon>Ecdysozoa</taxon>
        <taxon>Arthropoda</taxon>
        <taxon>Hexapoda</taxon>
        <taxon>Insecta</taxon>
        <taxon>Pterygota</taxon>
        <taxon>Neoptera</taxon>
        <taxon>Endopterygota</taxon>
        <taxon>Diptera</taxon>
        <taxon>Nematocera</taxon>
        <taxon>Culicoidea</taxon>
        <taxon>Culicidae</taxon>
        <taxon>Culicinae</taxon>
        <taxon>Culicini</taxon>
        <taxon>Culex</taxon>
        <taxon>Culex</taxon>
    </lineage>
</organism>
<accession>A0A8D8G8R1</accession>
<keyword evidence="1" id="KW-0812">Transmembrane</keyword>
<keyword evidence="1" id="KW-0472">Membrane</keyword>
<keyword evidence="1" id="KW-1133">Transmembrane helix</keyword>
<name>A0A8D8G8R1_CULPI</name>
<feature type="transmembrane region" description="Helical" evidence="1">
    <location>
        <begin position="12"/>
        <end position="37"/>
    </location>
</feature>
<dbReference type="AlphaFoldDB" id="A0A8D8G8R1"/>
<reference evidence="2" key="1">
    <citation type="submission" date="2021-05" db="EMBL/GenBank/DDBJ databases">
        <authorList>
            <person name="Alioto T."/>
            <person name="Alioto T."/>
            <person name="Gomez Garrido J."/>
        </authorList>
    </citation>
    <scope>NUCLEOTIDE SEQUENCE</scope>
</reference>
<dbReference type="EMBL" id="HBUE01134629">
    <property type="protein sequence ID" value="CAG6498177.1"/>
    <property type="molecule type" value="Transcribed_RNA"/>
</dbReference>
<protein>
    <submittedName>
        <fullName evidence="2">(northern house mosquito) hypothetical protein</fullName>
    </submittedName>
</protein>
<feature type="transmembrane region" description="Helical" evidence="1">
    <location>
        <begin position="80"/>
        <end position="100"/>
    </location>
</feature>
<dbReference type="EMBL" id="HBUE01134631">
    <property type="protein sequence ID" value="CAG6498178.1"/>
    <property type="molecule type" value="Transcribed_RNA"/>
</dbReference>
<sequence>MVMTSAILVRKFTGTCMSVVVVRLMLQLSVCVCVLSPTVTNLHCKHRSCKTLVTRFNCECHFLNHDKSKFIYLKLQSSDIFFLFGLNLVHFCSHRIKILIKTLHKR</sequence>
<evidence type="ECO:0000256" key="1">
    <source>
        <dbReference type="SAM" id="Phobius"/>
    </source>
</evidence>
<evidence type="ECO:0000313" key="2">
    <source>
        <dbReference type="EMBL" id="CAG6498178.1"/>
    </source>
</evidence>
<proteinExistence type="predicted"/>